<dbReference type="Proteomes" id="UP000186917">
    <property type="component" value="Unassembled WGS sequence"/>
</dbReference>
<dbReference type="SUPFAM" id="SSF48452">
    <property type="entry name" value="TPR-like"/>
    <property type="match status" value="1"/>
</dbReference>
<organism evidence="2 3">
    <name type="scientific">Filimonas lacunae</name>
    <dbReference type="NCBI Taxonomy" id="477680"/>
    <lineage>
        <taxon>Bacteria</taxon>
        <taxon>Pseudomonadati</taxon>
        <taxon>Bacteroidota</taxon>
        <taxon>Chitinophagia</taxon>
        <taxon>Chitinophagales</taxon>
        <taxon>Chitinophagaceae</taxon>
        <taxon>Filimonas</taxon>
    </lineage>
</organism>
<accession>A0A173MCV9</accession>
<gene>
    <name evidence="2" type="ORF">SAMN05421788_105225</name>
</gene>
<reference evidence="3" key="1">
    <citation type="submission" date="2017-01" db="EMBL/GenBank/DDBJ databases">
        <authorList>
            <person name="Varghese N."/>
            <person name="Submissions S."/>
        </authorList>
    </citation>
    <scope>NUCLEOTIDE SEQUENCE [LARGE SCALE GENOMIC DNA]</scope>
    <source>
        <strain evidence="3">DSM 21054</strain>
    </source>
</reference>
<evidence type="ECO:0000313" key="3">
    <source>
        <dbReference type="Proteomes" id="UP000186917"/>
    </source>
</evidence>
<protein>
    <submittedName>
        <fullName evidence="2">Uncharacterized protein</fullName>
    </submittedName>
</protein>
<dbReference type="EMBL" id="FTOR01000005">
    <property type="protein sequence ID" value="SIT22010.1"/>
    <property type="molecule type" value="Genomic_DNA"/>
</dbReference>
<proteinExistence type="predicted"/>
<dbReference type="InterPro" id="IPR011990">
    <property type="entry name" value="TPR-like_helical_dom_sf"/>
</dbReference>
<sequence length="347" mass="39912">MKPFFLLALTFCIQPVLAQQQSLPLSINLTDEVRMAKVFDTDTTRFVSAAETQNKTGIFIIYKKSDTLSFKHSYFVNGDAYDDGHIRQGIAYYAKTAGTYRLQFANARALFCEGCNNLHYCEVKEHKDTITVQQSWGPHAFNRIEYYRFLYTKNSIRWPLLDVTLSSSYAHDTEPDANTYTLYKPSSGVNMSNYDAETIGDTDTAHLAFQQSLFFKSNKYKALLDSLYKLPQSSFPYLYRLFSAEDADEFITEDITTKTVKDANEIGYFFEQANNLPAAEVFLTKVIKTFPKREVAYFNLGDVYVKKGMKKEAANQYAIYMKLMNERGLQQKIPQRLIDFVSDPKNQ</sequence>
<dbReference type="Gene3D" id="1.25.40.10">
    <property type="entry name" value="Tetratricopeptide repeat domain"/>
    <property type="match status" value="1"/>
</dbReference>
<keyword evidence="1" id="KW-0732">Signal</keyword>
<dbReference type="STRING" id="477680.SAMN05421788_105225"/>
<feature type="chain" id="PRO_5030022767" evidence="1">
    <location>
        <begin position="19"/>
        <end position="347"/>
    </location>
</feature>
<keyword evidence="3" id="KW-1185">Reference proteome</keyword>
<dbReference type="OrthoDB" id="696955at2"/>
<dbReference type="AlphaFoldDB" id="A0A173MCV9"/>
<dbReference type="KEGG" id="fln:FLA_1326"/>
<dbReference type="RefSeq" id="WP_096510802.1">
    <property type="nucleotide sequence ID" value="NZ_AP017422.1"/>
</dbReference>
<feature type="signal peptide" evidence="1">
    <location>
        <begin position="1"/>
        <end position="18"/>
    </location>
</feature>
<evidence type="ECO:0000256" key="1">
    <source>
        <dbReference type="SAM" id="SignalP"/>
    </source>
</evidence>
<name>A0A173MCV9_9BACT</name>
<evidence type="ECO:0000313" key="2">
    <source>
        <dbReference type="EMBL" id="SIT22010.1"/>
    </source>
</evidence>